<sequence length="331" mass="36418">MKSAVFLIAAMSLMLCQEGVFPLDLNTSYLFGSLRNATFKAGNYISDSIQKQKEMIINAKNTASEYVTNAVAVPRNALINAKNATKNYIDSTASKGMEVKFRAVMETIRVKMPYGIPALDIPPLDPLKIEHETYDLSHKDIGNISSTLDKATISGLSTFVIDRVKISVIGGVSLALNLSVPAIRGNGDYEVHGSIGRLFPLNSTGPFEFEAQNIRFYIHVVLGYSGSMYVKSLDTDFSIRSVKARFYHLFKNPETDKTMNEIISELVPQLLEVVKPEVKPKLEEVIAQRINASVAHLNVGNILGILTGTIDLQTMAHLTTSGPQILQPLKR</sequence>
<dbReference type="AlphaFoldDB" id="A0A6J0C5S7"/>
<reference evidence="3" key="1">
    <citation type="submission" date="2025-08" db="UniProtKB">
        <authorList>
            <consortium name="RefSeq"/>
        </authorList>
    </citation>
    <scope>IDENTIFICATION</scope>
    <source>
        <tissue evidence="3">Thorax and Abdomen</tissue>
    </source>
</reference>
<dbReference type="SMART" id="SM00700">
    <property type="entry name" value="JHBP"/>
    <property type="match status" value="1"/>
</dbReference>
<organism evidence="3">
    <name type="scientific">Neodiprion lecontei</name>
    <name type="common">Redheaded pine sawfly</name>
    <dbReference type="NCBI Taxonomy" id="441921"/>
    <lineage>
        <taxon>Eukaryota</taxon>
        <taxon>Metazoa</taxon>
        <taxon>Ecdysozoa</taxon>
        <taxon>Arthropoda</taxon>
        <taxon>Hexapoda</taxon>
        <taxon>Insecta</taxon>
        <taxon>Pterygota</taxon>
        <taxon>Neoptera</taxon>
        <taxon>Endopterygota</taxon>
        <taxon>Hymenoptera</taxon>
        <taxon>Tenthredinoidea</taxon>
        <taxon>Diprionidae</taxon>
        <taxon>Diprioninae</taxon>
        <taxon>Neodiprion</taxon>
    </lineage>
</organism>
<dbReference type="SUPFAM" id="SSF55394">
    <property type="entry name" value="Bactericidal permeability-increasing protein, BPI"/>
    <property type="match status" value="1"/>
</dbReference>
<protein>
    <submittedName>
        <fullName evidence="3">Uncharacterized protein LOC107225689 isoform X1</fullName>
    </submittedName>
</protein>
<dbReference type="InParanoid" id="A0A6J0C5S7"/>
<dbReference type="Proteomes" id="UP000829291">
    <property type="component" value="Chromosome 4"/>
</dbReference>
<dbReference type="PANTHER" id="PTHR11008">
    <property type="entry name" value="PROTEIN TAKEOUT-LIKE PROTEIN"/>
    <property type="match status" value="1"/>
</dbReference>
<dbReference type="InterPro" id="IPR010562">
    <property type="entry name" value="Haemolymph_juvenile_hormone-bd"/>
</dbReference>
<accession>A0A6J0C5S7</accession>
<dbReference type="OrthoDB" id="6380971at2759"/>
<dbReference type="KEGG" id="nlo:107225689"/>
<keyword evidence="2" id="KW-1185">Reference proteome</keyword>
<evidence type="ECO:0000256" key="1">
    <source>
        <dbReference type="SAM" id="SignalP"/>
    </source>
</evidence>
<dbReference type="GO" id="GO:0008289">
    <property type="term" value="F:lipid binding"/>
    <property type="evidence" value="ECO:0007669"/>
    <property type="project" value="InterPro"/>
</dbReference>
<feature type="signal peptide" evidence="1">
    <location>
        <begin position="1"/>
        <end position="22"/>
    </location>
</feature>
<dbReference type="PANTHER" id="PTHR11008:SF9">
    <property type="entry name" value="PROTEIN TAKEOUT-LIKE PROTEIN"/>
    <property type="match status" value="1"/>
</dbReference>
<dbReference type="RefSeq" id="XP_015521719.2">
    <property type="nucleotide sequence ID" value="XM_015666233.2"/>
</dbReference>
<name>A0A6J0C5S7_NEOLC</name>
<keyword evidence="1" id="KW-0732">Signal</keyword>
<dbReference type="Gene3D" id="3.15.10.30">
    <property type="entry name" value="Haemolymph juvenile hormone binding protein"/>
    <property type="match status" value="1"/>
</dbReference>
<dbReference type="InterPro" id="IPR017943">
    <property type="entry name" value="Bactericidal_perm-incr_a/b_dom"/>
</dbReference>
<feature type="chain" id="PRO_5046018727" evidence="1">
    <location>
        <begin position="23"/>
        <end position="331"/>
    </location>
</feature>
<gene>
    <name evidence="3" type="primary">LOC107225689</name>
</gene>
<dbReference type="GeneID" id="107225689"/>
<dbReference type="Pfam" id="PF06585">
    <property type="entry name" value="JHBP"/>
    <property type="match status" value="1"/>
</dbReference>
<proteinExistence type="predicted"/>
<evidence type="ECO:0000313" key="3">
    <source>
        <dbReference type="RefSeq" id="XP_015521719.2"/>
    </source>
</evidence>
<evidence type="ECO:0000313" key="2">
    <source>
        <dbReference type="Proteomes" id="UP000829291"/>
    </source>
</evidence>
<dbReference type="InterPro" id="IPR038606">
    <property type="entry name" value="To_sf"/>
</dbReference>